<name>A0A9W6BU58_9CHLO</name>
<dbReference type="GO" id="GO:0035825">
    <property type="term" value="P:homologous recombination"/>
    <property type="evidence" value="ECO:0007669"/>
    <property type="project" value="UniProtKB-ARBA"/>
</dbReference>
<proteinExistence type="predicted"/>
<dbReference type="GO" id="GO:0051301">
    <property type="term" value="P:cell division"/>
    <property type="evidence" value="ECO:0007669"/>
    <property type="project" value="UniProtKB-KW"/>
</dbReference>
<feature type="compositionally biased region" description="Low complexity" evidence="6">
    <location>
        <begin position="1894"/>
        <end position="1913"/>
    </location>
</feature>
<feature type="compositionally biased region" description="Low complexity" evidence="6">
    <location>
        <begin position="1625"/>
        <end position="1642"/>
    </location>
</feature>
<comment type="caution">
    <text evidence="7">The sequence shown here is derived from an EMBL/GenBank/DDBJ whole genome shotgun (WGS) entry which is preliminary data.</text>
</comment>
<gene>
    <name evidence="7" type="primary">PLEST005445</name>
    <name evidence="7" type="ORF">PLESTB_001340900</name>
</gene>
<feature type="compositionally biased region" description="Acidic residues" evidence="6">
    <location>
        <begin position="1391"/>
        <end position="1406"/>
    </location>
</feature>
<protein>
    <submittedName>
        <fullName evidence="7">Uncharacterized protein</fullName>
    </submittedName>
</protein>
<feature type="compositionally biased region" description="Acidic residues" evidence="6">
    <location>
        <begin position="2029"/>
        <end position="2039"/>
    </location>
</feature>
<dbReference type="Pfam" id="PF20168">
    <property type="entry name" value="PDS5"/>
    <property type="match status" value="2"/>
</dbReference>
<evidence type="ECO:0000256" key="1">
    <source>
        <dbReference type="ARBA" id="ARBA00004123"/>
    </source>
</evidence>
<dbReference type="InterPro" id="IPR039776">
    <property type="entry name" value="Pds5"/>
</dbReference>
<dbReference type="SUPFAM" id="SSF48371">
    <property type="entry name" value="ARM repeat"/>
    <property type="match status" value="1"/>
</dbReference>
<feature type="compositionally biased region" description="Acidic residues" evidence="6">
    <location>
        <begin position="1782"/>
        <end position="1798"/>
    </location>
</feature>
<accession>A0A9W6BU58</accession>
<feature type="compositionally biased region" description="Acidic residues" evidence="6">
    <location>
        <begin position="24"/>
        <end position="37"/>
    </location>
</feature>
<feature type="region of interest" description="Disordered" evidence="6">
    <location>
        <begin position="1512"/>
        <end position="1546"/>
    </location>
</feature>
<dbReference type="GO" id="GO:0005634">
    <property type="term" value="C:nucleus"/>
    <property type="evidence" value="ECO:0007669"/>
    <property type="project" value="UniProtKB-SubCell"/>
</dbReference>
<dbReference type="GO" id="GO:0006281">
    <property type="term" value="P:DNA repair"/>
    <property type="evidence" value="ECO:0007669"/>
    <property type="project" value="TreeGrafter"/>
</dbReference>
<feature type="compositionally biased region" description="Acidic residues" evidence="6">
    <location>
        <begin position="1657"/>
        <end position="1667"/>
    </location>
</feature>
<feature type="compositionally biased region" description="Acidic residues" evidence="6">
    <location>
        <begin position="918"/>
        <end position="947"/>
    </location>
</feature>
<feature type="region of interest" description="Disordered" evidence="6">
    <location>
        <begin position="1327"/>
        <end position="1348"/>
    </location>
</feature>
<dbReference type="EMBL" id="BRXU01000022">
    <property type="protein sequence ID" value="GLC58277.1"/>
    <property type="molecule type" value="Genomic_DNA"/>
</dbReference>
<feature type="region of interest" description="Disordered" evidence="6">
    <location>
        <begin position="900"/>
        <end position="1001"/>
    </location>
</feature>
<feature type="region of interest" description="Disordered" evidence="6">
    <location>
        <begin position="1"/>
        <end position="38"/>
    </location>
</feature>
<keyword evidence="8" id="KW-1185">Reference proteome</keyword>
<dbReference type="InterPro" id="IPR016024">
    <property type="entry name" value="ARM-type_fold"/>
</dbReference>
<feature type="compositionally biased region" description="Gly residues" evidence="6">
    <location>
        <begin position="1697"/>
        <end position="1707"/>
    </location>
</feature>
<feature type="compositionally biased region" description="Gly residues" evidence="6">
    <location>
        <begin position="1674"/>
        <end position="1683"/>
    </location>
</feature>
<dbReference type="Proteomes" id="UP001165080">
    <property type="component" value="Unassembled WGS sequence"/>
</dbReference>
<dbReference type="InterPro" id="IPR011989">
    <property type="entry name" value="ARM-like"/>
</dbReference>
<evidence type="ECO:0000256" key="6">
    <source>
        <dbReference type="SAM" id="MobiDB-lite"/>
    </source>
</evidence>
<evidence type="ECO:0000256" key="3">
    <source>
        <dbReference type="ARBA" id="ARBA00022776"/>
    </source>
</evidence>
<feature type="region of interest" description="Disordered" evidence="6">
    <location>
        <begin position="1611"/>
        <end position="2039"/>
    </location>
</feature>
<feature type="region of interest" description="Disordered" evidence="6">
    <location>
        <begin position="1388"/>
        <end position="1407"/>
    </location>
</feature>
<keyword evidence="4" id="KW-0539">Nucleus</keyword>
<feature type="compositionally biased region" description="Gly residues" evidence="6">
    <location>
        <begin position="1741"/>
        <end position="1750"/>
    </location>
</feature>
<feature type="compositionally biased region" description="Basic and acidic residues" evidence="6">
    <location>
        <begin position="1846"/>
        <end position="1855"/>
    </location>
</feature>
<evidence type="ECO:0000313" key="8">
    <source>
        <dbReference type="Proteomes" id="UP001165080"/>
    </source>
</evidence>
<comment type="subcellular location">
    <subcellularLocation>
        <location evidence="1">Nucleus</location>
    </subcellularLocation>
</comment>
<dbReference type="GO" id="GO:0000785">
    <property type="term" value="C:chromatin"/>
    <property type="evidence" value="ECO:0007669"/>
    <property type="project" value="TreeGrafter"/>
</dbReference>
<feature type="compositionally biased region" description="Low complexity" evidence="6">
    <location>
        <begin position="948"/>
        <end position="979"/>
    </location>
</feature>
<evidence type="ECO:0000313" key="7">
    <source>
        <dbReference type="EMBL" id="GLC58277.1"/>
    </source>
</evidence>
<keyword evidence="2" id="KW-0132">Cell division</keyword>
<feature type="compositionally biased region" description="Basic and acidic residues" evidence="6">
    <location>
        <begin position="1730"/>
        <end position="1740"/>
    </location>
</feature>
<evidence type="ECO:0000256" key="5">
    <source>
        <dbReference type="ARBA" id="ARBA00023306"/>
    </source>
</evidence>
<feature type="compositionally biased region" description="Low complexity" evidence="6">
    <location>
        <begin position="1799"/>
        <end position="1844"/>
    </location>
</feature>
<dbReference type="Gene3D" id="1.25.10.10">
    <property type="entry name" value="Leucine-rich Repeat Variant"/>
    <property type="match status" value="1"/>
</dbReference>
<organism evidence="7 8">
    <name type="scientific">Pleodorina starrii</name>
    <dbReference type="NCBI Taxonomy" id="330485"/>
    <lineage>
        <taxon>Eukaryota</taxon>
        <taxon>Viridiplantae</taxon>
        <taxon>Chlorophyta</taxon>
        <taxon>core chlorophytes</taxon>
        <taxon>Chlorophyceae</taxon>
        <taxon>CS clade</taxon>
        <taxon>Chlamydomonadales</taxon>
        <taxon>Volvocaceae</taxon>
        <taxon>Pleodorina</taxon>
    </lineage>
</organism>
<dbReference type="PANTHER" id="PTHR12663:SF0">
    <property type="entry name" value="PRECOCIOUS DISSOCIATION OF SISTERS 5, ISOFORM A"/>
    <property type="match status" value="1"/>
</dbReference>
<evidence type="ECO:0000256" key="2">
    <source>
        <dbReference type="ARBA" id="ARBA00022618"/>
    </source>
</evidence>
<dbReference type="PANTHER" id="PTHR12663">
    <property type="entry name" value="ANDROGEN INDUCED INHIBITOR OF PROLIFERATION AS3 / PDS5-RELATED"/>
    <property type="match status" value="1"/>
</dbReference>
<feature type="compositionally biased region" description="Basic and acidic residues" evidence="6">
    <location>
        <begin position="1930"/>
        <end position="1940"/>
    </location>
</feature>
<keyword evidence="5" id="KW-0131">Cell cycle</keyword>
<feature type="compositionally biased region" description="Low complexity" evidence="6">
    <location>
        <begin position="1990"/>
        <end position="2008"/>
    </location>
</feature>
<feature type="region of interest" description="Disordered" evidence="6">
    <location>
        <begin position="693"/>
        <end position="712"/>
    </location>
</feature>
<evidence type="ECO:0000256" key="4">
    <source>
        <dbReference type="ARBA" id="ARBA00023242"/>
    </source>
</evidence>
<keyword evidence="3" id="KW-0498">Mitosis</keyword>
<feature type="compositionally biased region" description="Gly residues" evidence="6">
    <location>
        <begin position="1123"/>
        <end position="1139"/>
    </location>
</feature>
<feature type="compositionally biased region" description="Acidic residues" evidence="6">
    <location>
        <begin position="1862"/>
        <end position="1888"/>
    </location>
</feature>
<dbReference type="GO" id="GO:0007064">
    <property type="term" value="P:mitotic sister chromatid cohesion"/>
    <property type="evidence" value="ECO:0007669"/>
    <property type="project" value="InterPro"/>
</dbReference>
<reference evidence="7 8" key="1">
    <citation type="journal article" date="2023" name="Commun. Biol.">
        <title>Reorganization of the ancestral sex-determining regions during the evolution of trioecy in Pleodorina starrii.</title>
        <authorList>
            <person name="Takahashi K."/>
            <person name="Suzuki S."/>
            <person name="Kawai-Toyooka H."/>
            <person name="Yamamoto K."/>
            <person name="Hamaji T."/>
            <person name="Ootsuki R."/>
            <person name="Yamaguchi H."/>
            <person name="Kawachi M."/>
            <person name="Higashiyama T."/>
            <person name="Nozaki H."/>
        </authorList>
    </citation>
    <scope>NUCLEOTIDE SEQUENCE [LARGE SCALE GENOMIC DNA]</scope>
    <source>
        <strain evidence="7 8">NIES-4479</strain>
    </source>
</reference>
<sequence>MPPKRSPAASKKRSAANGKGYEFDAAEDTGPAEDAGPDVESLARMLRVAKGKDAKIKLLKQLASALEEAPQDVSALGGAKDTLPLQLLEDAADEQADKDLRLYGARCIVHVMRVYAPDTPYNDDQLKEVFRLLLFCWERLADTAAAGTFELCRATLQTFADVKGYFPLLDLDDPDLLDRTFGGLLQAARPESLPVLEGPLLVVLSGILEELGQPRQEMCDMVLETLASAGCGGGGAAAAAGGAGPSPGGRGGAAATAAKYTAAAQRLAAQLVTSRDSALRGAVQRQVLSFVRASLQSEAAAGGGGRAGRKAAAGKAAAEGGVPYDTFTLLNGLHASAPLLLLPVVPELCAQLRHEDEAHRSAAADLVMRLLAAPPPPPPAGAAATGTAGLQQASSVATGTLGLGLAAAAPGAAAAAPLAVQCPELLQELLLRFADNSPALRQQMLARTGQLVAVAAAASPDGALERKVLSAARDRLHDFDDRVRAAACRGLCSLAAAAAAGQPPPAATTGAGSPAAAGAAAPPPVLYDNDLVSVLQDVAARLRDRKVTVRKEAAVGLLVAWRGACTAVQQGALSLSGLVRSVGWVPARLCTEALRDTELRPHLMAHLAAPLSPQQLLHHPHSAAGAGGARAGAGMLPPALGQRLGAAVWAALWASYSEAERTAVRKMLALKAQLASELQQLVELRRQLRAASGGTGTGAEAEGEGGGEQATASVQRFKRRLAVLCRSLAREAGGPGGSATRGSEQLQSLVESAKDNFFWDRLSELALPGARPETLAAARKDALSRLPNGGSKSPAADLITRISHTAQATLLSPSHVAGLMAALDAAADGGGGAAAADSELLAAARLAVVAAKSAPALCAAAMPTVVGIVTAEPPRPELACTTAVRVLRHAARSCPVVATGAAAGGAGGSPSPRADGQEEREGEDSEEEGAEGEEEDEDGREEEEEEQAPAQGKRGTRGGAAAAASPPNGAARRTRGQQQKKQEQELQKQMKKGKAGGGAGGAAAAAAGAAAAAEARAALTAALKSLSLGPYPKAAKAAVHALWAVLGPEEGGRVVAQLADQLVLQLLPGREALAATPCIMQAMASVGEVAPRTFAGHADAFSKFVGQNYLTARLRAPPKAAGKGRGGAGGGDGGGGGGGTEWERPSYGIALKVAALRALARACAPDADAPVANAAVGVPPATADAVSSYVCELLVQLLDVEYEMAEYGVAGEVDRGQLRLAAAAALLHLAKRHDSRLTAGAYVALALTMQDPVMEVRQVFGEEVRAFLRSSLQQQQRPHVIAKYAALLPLAGMDPRLEHREAAARSLREVVLLLRVRAQQAALARSTTTRGSVATAATGGDAAAGSGREGAGAAAATSASRPSLSDLPEFLLAFLVYILGHHPDCPTAPAPDDDVSGGEALEAPDPDDYRPFQDMIQFALEPLLAPPPSAAAGGAVAAAFGGAGEALPAVCKVLRSVKLQMQDADETFEPPATQTIRVLADIGIEVAKAVVQREMLAGSAVAGAGAGAAAPAAAAGGGGKDGRQQQPARGKGGKADKQATAAAAAARDPEAVAAAVVQLARREHPGHSVVPVRLFKLVDMAETKGLGADGACLPPGYQVVLSPSIADLGGTNAAAQQPGDSAPTGGRNATRGQAGAGAAPAARGRRDGGGGGGGGSDGEEADEEAGDEGAGLEPDGGGTPGGGEEGEGQQAQPAGKRGSGGRGGGGGAKRKRPEATGGGGKAGGRAVAAARKEPAAKKDAGAGGGGGRGRGAAAARGAKGAKKRRRSSGYESLSEGEPSSPSEEEEEEEEDEEEEEQQEAQPAPKHEAAAAAAAPRAAARGAAAAVAAAKAPLKPPAAAGARRQQQQREAHRQPADEYNLPSDEENDDREEVREEEEEEEVEEEEEEDQGRTVRPAAAGGRLAAPGQQQQQPGKRGRPHAAPPAPQPKRRQQEQQPRRDADEEEEEQDKENTAGNDANGGGAAKAALPTRRRAAGGQTAALPMTKATRRPQPAAAAAAPGLEPAKPAARGGGAAARRRQPEAAAQEQQYDFDADGDGEA</sequence>
<feature type="region of interest" description="Disordered" evidence="6">
    <location>
        <begin position="1118"/>
        <end position="1139"/>
    </location>
</feature>